<accession>K6ZRQ7</accession>
<dbReference type="eggNOG" id="COG0792">
    <property type="taxonomic scope" value="Bacteria"/>
</dbReference>
<gene>
    <name evidence="3" type="ORF">C427_4566</name>
</gene>
<dbReference type="AlphaFoldDB" id="K6ZRQ7"/>
<evidence type="ECO:0000256" key="2">
    <source>
        <dbReference type="HAMAP-Rule" id="MF_00048"/>
    </source>
</evidence>
<dbReference type="HOGENOM" id="CLU_115353_1_1_6"/>
<dbReference type="SUPFAM" id="SSF52980">
    <property type="entry name" value="Restriction endonuclease-like"/>
    <property type="match status" value="1"/>
</dbReference>
<dbReference type="EMBL" id="CP003837">
    <property type="protein sequence ID" value="AGH46665.1"/>
    <property type="molecule type" value="Genomic_DNA"/>
</dbReference>
<dbReference type="NCBIfam" id="TIGR00252">
    <property type="entry name" value="YraN family protein"/>
    <property type="match status" value="1"/>
</dbReference>
<proteinExistence type="inferred from homology"/>
<dbReference type="PANTHER" id="PTHR34039:SF1">
    <property type="entry name" value="UPF0102 PROTEIN YRAN"/>
    <property type="match status" value="1"/>
</dbReference>
<evidence type="ECO:0000256" key="1">
    <source>
        <dbReference type="ARBA" id="ARBA00006738"/>
    </source>
</evidence>
<keyword evidence="4" id="KW-1185">Reference proteome</keyword>
<dbReference type="PANTHER" id="PTHR34039">
    <property type="entry name" value="UPF0102 PROTEIN YRAN"/>
    <property type="match status" value="1"/>
</dbReference>
<dbReference type="OrthoDB" id="9794876at2"/>
<dbReference type="Proteomes" id="UP000011864">
    <property type="component" value="Chromosome"/>
</dbReference>
<dbReference type="STRING" id="1129794.C427_4566"/>
<reference evidence="3 4" key="1">
    <citation type="journal article" date="2013" name="Genome Announc.">
        <title>Complete Genome Sequence of Glaciecola psychrophila Strain 170T.</title>
        <authorList>
            <person name="Yin J."/>
            <person name="Chen J."/>
            <person name="Liu G."/>
            <person name="Yu Y."/>
            <person name="Song L."/>
            <person name="Wang X."/>
            <person name="Qu X."/>
        </authorList>
    </citation>
    <scope>NUCLEOTIDE SEQUENCE [LARGE SCALE GENOMIC DNA]</scope>
    <source>
        <strain evidence="3 4">170</strain>
    </source>
</reference>
<dbReference type="InterPro" id="IPR003509">
    <property type="entry name" value="UPF0102_YraN-like"/>
</dbReference>
<dbReference type="KEGG" id="gps:C427_4566"/>
<evidence type="ECO:0000313" key="3">
    <source>
        <dbReference type="EMBL" id="AGH46665.1"/>
    </source>
</evidence>
<dbReference type="CDD" id="cd20736">
    <property type="entry name" value="PoNe_Nuclease"/>
    <property type="match status" value="1"/>
</dbReference>
<evidence type="ECO:0000313" key="4">
    <source>
        <dbReference type="Proteomes" id="UP000011864"/>
    </source>
</evidence>
<dbReference type="Gene3D" id="3.40.1350.10">
    <property type="match status" value="1"/>
</dbReference>
<organism evidence="3 4">
    <name type="scientific">Paraglaciecola psychrophila 170</name>
    <dbReference type="NCBI Taxonomy" id="1129794"/>
    <lineage>
        <taxon>Bacteria</taxon>
        <taxon>Pseudomonadati</taxon>
        <taxon>Pseudomonadota</taxon>
        <taxon>Gammaproteobacteria</taxon>
        <taxon>Alteromonadales</taxon>
        <taxon>Alteromonadaceae</taxon>
        <taxon>Paraglaciecola</taxon>
    </lineage>
</organism>
<dbReference type="NCBIfam" id="NF009150">
    <property type="entry name" value="PRK12497.1-3"/>
    <property type="match status" value="1"/>
</dbReference>
<dbReference type="Pfam" id="PF02021">
    <property type="entry name" value="UPF0102"/>
    <property type="match status" value="1"/>
</dbReference>
<protein>
    <recommendedName>
        <fullName evidence="2">UPF0102 protein C427_4566</fullName>
    </recommendedName>
</protein>
<dbReference type="GO" id="GO:0003676">
    <property type="term" value="F:nucleic acid binding"/>
    <property type="evidence" value="ECO:0007669"/>
    <property type="project" value="InterPro"/>
</dbReference>
<dbReference type="InterPro" id="IPR011335">
    <property type="entry name" value="Restrct_endonuc-II-like"/>
</dbReference>
<dbReference type="PATRIC" id="fig|1129794.4.peg.4545"/>
<dbReference type="RefSeq" id="WP_007639897.1">
    <property type="nucleotide sequence ID" value="NC_020514.1"/>
</dbReference>
<sequence>MKWIKQALSPLIGSEAERIARTFLEQQGLTFILQNYRCRTGEIDLVMQDGDELVFVEVKYRSRSQYGSAIEFFHARKKRKFESAVMHYMQDKGFNPSIVPHRIDLVAIEGKGQQQQNINWLKSV</sequence>
<dbReference type="InterPro" id="IPR011856">
    <property type="entry name" value="tRNA_endonuc-like_dom_sf"/>
</dbReference>
<dbReference type="HAMAP" id="MF_00048">
    <property type="entry name" value="UPF0102"/>
    <property type="match status" value="1"/>
</dbReference>
<comment type="similarity">
    <text evidence="1 2">Belongs to the UPF0102 family.</text>
</comment>
<name>K6ZRQ7_9ALTE</name>